<feature type="compositionally biased region" description="Polar residues" evidence="1">
    <location>
        <begin position="1"/>
        <end position="15"/>
    </location>
</feature>
<comment type="caution">
    <text evidence="2">The sequence shown here is derived from an EMBL/GenBank/DDBJ whole genome shotgun (WGS) entry which is preliminary data.</text>
</comment>
<sequence>MSAQNALASTSNASARRQAGAIRLQQGEQNPDGTGWGLAHMEARHGKEIRAAGFDSVEAFLIDAFHNMDGIWKPGATSQLIAVQSGRTGKVAFIQLEVDTQGSKDFYRVNSAFPANEKFVSRKEKREGWEPLWSRYPVPADASGASGFVGQSPNAGETAPTVSGQSDSASVPPAATDANTASPQAQFERLRAESKAENPGVAAFAKVAGASGESAADVYGRWHQVMGFNEALANDTGAQIAAKMAENLPRKPWGNDDAYPGANLPANNVPAAHAHKFSERAEAAKRSFDRDMDTRELMARDAENFGVDENAVAQTRATVREMRKKANDNMADGQRSSGMAWPGSCGLARAHG</sequence>
<evidence type="ECO:0000256" key="1">
    <source>
        <dbReference type="SAM" id="MobiDB-lite"/>
    </source>
</evidence>
<organism evidence="2 3">
    <name type="scientific">Ottowia beijingensis</name>
    <dbReference type="NCBI Taxonomy" id="1207057"/>
    <lineage>
        <taxon>Bacteria</taxon>
        <taxon>Pseudomonadati</taxon>
        <taxon>Pseudomonadota</taxon>
        <taxon>Betaproteobacteria</taxon>
        <taxon>Burkholderiales</taxon>
        <taxon>Comamonadaceae</taxon>
        <taxon>Ottowia</taxon>
    </lineage>
</organism>
<dbReference type="RefSeq" id="WP_180549703.1">
    <property type="nucleotide sequence ID" value="NZ_JACCKX010000001.1"/>
</dbReference>
<name>A0A853IKJ8_9BURK</name>
<dbReference type="EMBL" id="JACCKX010000001">
    <property type="protein sequence ID" value="NZA01203.1"/>
    <property type="molecule type" value="Genomic_DNA"/>
</dbReference>
<keyword evidence="3" id="KW-1185">Reference proteome</keyword>
<accession>A0A853IKJ8</accession>
<feature type="region of interest" description="Disordered" evidence="1">
    <location>
        <begin position="324"/>
        <end position="352"/>
    </location>
</feature>
<evidence type="ECO:0000313" key="3">
    <source>
        <dbReference type="Proteomes" id="UP000589716"/>
    </source>
</evidence>
<protein>
    <submittedName>
        <fullName evidence="2">Uncharacterized protein</fullName>
    </submittedName>
</protein>
<dbReference type="Proteomes" id="UP000589716">
    <property type="component" value="Unassembled WGS sequence"/>
</dbReference>
<feature type="region of interest" description="Disordered" evidence="1">
    <location>
        <begin position="1"/>
        <end position="34"/>
    </location>
</feature>
<proteinExistence type="predicted"/>
<dbReference type="AlphaFoldDB" id="A0A853IKJ8"/>
<reference evidence="2 3" key="1">
    <citation type="submission" date="2020-07" db="EMBL/GenBank/DDBJ databases">
        <authorList>
            <person name="Maaloum M."/>
        </authorList>
    </citation>
    <scope>NUCLEOTIDE SEQUENCE [LARGE SCALE GENOMIC DNA]</scope>
    <source>
        <strain evidence="2 3">GCS-AN-3</strain>
    </source>
</reference>
<feature type="compositionally biased region" description="Polar residues" evidence="1">
    <location>
        <begin position="149"/>
        <end position="169"/>
    </location>
</feature>
<feature type="region of interest" description="Disordered" evidence="1">
    <location>
        <begin position="144"/>
        <end position="185"/>
    </location>
</feature>
<evidence type="ECO:0000313" key="2">
    <source>
        <dbReference type="EMBL" id="NZA01203.1"/>
    </source>
</evidence>
<gene>
    <name evidence="2" type="ORF">H0I39_04430</name>
</gene>